<protein>
    <submittedName>
        <fullName evidence="1">Uncharacterized protein</fullName>
    </submittedName>
</protein>
<accession>A0A7J7MH45</accession>
<dbReference type="Proteomes" id="UP000541444">
    <property type="component" value="Unassembled WGS sequence"/>
</dbReference>
<gene>
    <name evidence="1" type="ORF">GIB67_018970</name>
</gene>
<sequence>MEWTGRREILPITRIRDSPPMSSSYDTEELWHLTHGMRPLVLTESVRGAQRLQELTDELPIAHRQIDSMDHQLYVDDLQLRRGRDVRVMQQPPGGGTGTR</sequence>
<evidence type="ECO:0000313" key="1">
    <source>
        <dbReference type="EMBL" id="KAF6154048.1"/>
    </source>
</evidence>
<proteinExistence type="predicted"/>
<evidence type="ECO:0000313" key="2">
    <source>
        <dbReference type="Proteomes" id="UP000541444"/>
    </source>
</evidence>
<organism evidence="1 2">
    <name type="scientific">Kingdonia uniflora</name>
    <dbReference type="NCBI Taxonomy" id="39325"/>
    <lineage>
        <taxon>Eukaryota</taxon>
        <taxon>Viridiplantae</taxon>
        <taxon>Streptophyta</taxon>
        <taxon>Embryophyta</taxon>
        <taxon>Tracheophyta</taxon>
        <taxon>Spermatophyta</taxon>
        <taxon>Magnoliopsida</taxon>
        <taxon>Ranunculales</taxon>
        <taxon>Circaeasteraceae</taxon>
        <taxon>Kingdonia</taxon>
    </lineage>
</organism>
<dbReference type="EMBL" id="JACGCM010001530">
    <property type="protein sequence ID" value="KAF6154048.1"/>
    <property type="molecule type" value="Genomic_DNA"/>
</dbReference>
<comment type="caution">
    <text evidence="1">The sequence shown here is derived from an EMBL/GenBank/DDBJ whole genome shotgun (WGS) entry which is preliminary data.</text>
</comment>
<reference evidence="1 2" key="1">
    <citation type="journal article" date="2020" name="IScience">
        <title>Genome Sequencing of the Endangered Kingdonia uniflora (Circaeasteraceae, Ranunculales) Reveals Potential Mechanisms of Evolutionary Specialization.</title>
        <authorList>
            <person name="Sun Y."/>
            <person name="Deng T."/>
            <person name="Zhang A."/>
            <person name="Moore M.J."/>
            <person name="Landis J.B."/>
            <person name="Lin N."/>
            <person name="Zhang H."/>
            <person name="Zhang X."/>
            <person name="Huang J."/>
            <person name="Zhang X."/>
            <person name="Sun H."/>
            <person name="Wang H."/>
        </authorList>
    </citation>
    <scope>NUCLEOTIDE SEQUENCE [LARGE SCALE GENOMIC DNA]</scope>
    <source>
        <strain evidence="1">TB1705</strain>
        <tissue evidence="1">Leaf</tissue>
    </source>
</reference>
<dbReference type="AlphaFoldDB" id="A0A7J7MH45"/>
<keyword evidence="2" id="KW-1185">Reference proteome</keyword>
<name>A0A7J7MH45_9MAGN</name>